<evidence type="ECO:0000256" key="1">
    <source>
        <dbReference type="SAM" id="Phobius"/>
    </source>
</evidence>
<keyword evidence="4" id="KW-1185">Reference proteome</keyword>
<feature type="transmembrane region" description="Helical" evidence="1">
    <location>
        <begin position="246"/>
        <end position="264"/>
    </location>
</feature>
<dbReference type="Pfam" id="PF12697">
    <property type="entry name" value="Abhydrolase_6"/>
    <property type="match status" value="1"/>
</dbReference>
<feature type="domain" description="AB hydrolase-1" evidence="2">
    <location>
        <begin position="246"/>
        <end position="423"/>
    </location>
</feature>
<dbReference type="PANTHER" id="PTHR37471">
    <property type="entry name" value="UNNAMED PRODUCT"/>
    <property type="match status" value="1"/>
</dbReference>
<evidence type="ECO:0000259" key="2">
    <source>
        <dbReference type="Pfam" id="PF12697"/>
    </source>
</evidence>
<protein>
    <recommendedName>
        <fullName evidence="2">AB hydrolase-1 domain-containing protein</fullName>
    </recommendedName>
</protein>
<sequence length="492" mass="56939">MIGNSLLEYIEIRTCITCLRLVAPLSIVYTLASWHSGGFLCSRWLGIYALAEASFCLFVYLPRSWLMQKDAVHPPRLSRAEREALFTKCFIHIAQTNMASGWFFDCPIDSIKRENIKEWILWALFGTRHDGYKEEWAEEIDSYIQMLEQHTGNKLDHGWGHSVKCMRLTLDPVVSLHRPLCWYAIVGLVDTITSAQLALGGFKHYDNQNPLGCFPPRWFSLFSRRSPDANLAYWYRPHRSKTKRPVLFLHGIGIGLWPYTPFLFELIAKDPDVGIIAIENLSVSMHISASPLPRAEMLAALTRILEHHHHASFVLAAHSYGTVLAAHMLRDPVFAKRITSLLLIDPIPFLLYLPPVAYNFVYRAPRTASEWQLWYFASRDPDISRALSRHFFWAENVLWKEDLHGRETAIILCGRDQIVDSREVLKYLTGTDEVKFRWRKDQLEVLFFPEFDHSNEFNYSESRRPIVEILSRFIRNGGEAQEVEVRNGEAKN</sequence>
<dbReference type="Gene3D" id="3.40.50.1820">
    <property type="entry name" value="alpha/beta hydrolase"/>
    <property type="match status" value="1"/>
</dbReference>
<dbReference type="Proteomes" id="UP000076871">
    <property type="component" value="Unassembled WGS sequence"/>
</dbReference>
<reference evidence="3 4" key="1">
    <citation type="journal article" date="2016" name="Mol. Biol. Evol.">
        <title>Comparative Genomics of Early-Diverging Mushroom-Forming Fungi Provides Insights into the Origins of Lignocellulose Decay Capabilities.</title>
        <authorList>
            <person name="Nagy L.G."/>
            <person name="Riley R."/>
            <person name="Tritt A."/>
            <person name="Adam C."/>
            <person name="Daum C."/>
            <person name="Floudas D."/>
            <person name="Sun H."/>
            <person name="Yadav J.S."/>
            <person name="Pangilinan J."/>
            <person name="Larsson K.H."/>
            <person name="Matsuura K."/>
            <person name="Barry K."/>
            <person name="Labutti K."/>
            <person name="Kuo R."/>
            <person name="Ohm R.A."/>
            <person name="Bhattacharya S.S."/>
            <person name="Shirouzu T."/>
            <person name="Yoshinaga Y."/>
            <person name="Martin F.M."/>
            <person name="Grigoriev I.V."/>
            <person name="Hibbett D.S."/>
        </authorList>
    </citation>
    <scope>NUCLEOTIDE SEQUENCE [LARGE SCALE GENOMIC DNA]</scope>
    <source>
        <strain evidence="3 4">93-53</strain>
    </source>
</reference>
<evidence type="ECO:0000313" key="3">
    <source>
        <dbReference type="EMBL" id="KZT00054.1"/>
    </source>
</evidence>
<keyword evidence="1" id="KW-0812">Transmembrane</keyword>
<keyword evidence="1" id="KW-1133">Transmembrane helix</keyword>
<evidence type="ECO:0000313" key="4">
    <source>
        <dbReference type="Proteomes" id="UP000076871"/>
    </source>
</evidence>
<name>A0A165B1I2_9APHY</name>
<dbReference type="InterPro" id="IPR000073">
    <property type="entry name" value="AB_hydrolase_1"/>
</dbReference>
<dbReference type="PANTHER" id="PTHR37471:SF1">
    <property type="entry name" value="AB HYDROLASE-1 DOMAIN-CONTAINING PROTEIN"/>
    <property type="match status" value="1"/>
</dbReference>
<dbReference type="SUPFAM" id="SSF53474">
    <property type="entry name" value="alpha/beta-Hydrolases"/>
    <property type="match status" value="1"/>
</dbReference>
<dbReference type="STRING" id="1314785.A0A165B1I2"/>
<proteinExistence type="predicted"/>
<dbReference type="AlphaFoldDB" id="A0A165B1I2"/>
<gene>
    <name evidence="3" type="ORF">LAESUDRAFT_739760</name>
</gene>
<dbReference type="InParanoid" id="A0A165B1I2"/>
<feature type="transmembrane region" description="Helical" evidence="1">
    <location>
        <begin position="12"/>
        <end position="32"/>
    </location>
</feature>
<dbReference type="GeneID" id="63828064"/>
<dbReference type="EMBL" id="KV427699">
    <property type="protein sequence ID" value="KZT00054.1"/>
    <property type="molecule type" value="Genomic_DNA"/>
</dbReference>
<dbReference type="OrthoDB" id="6431331at2759"/>
<keyword evidence="1" id="KW-0472">Membrane</keyword>
<accession>A0A165B1I2</accession>
<dbReference type="RefSeq" id="XP_040757794.1">
    <property type="nucleotide sequence ID" value="XM_040911035.1"/>
</dbReference>
<organism evidence="3 4">
    <name type="scientific">Laetiporus sulphureus 93-53</name>
    <dbReference type="NCBI Taxonomy" id="1314785"/>
    <lineage>
        <taxon>Eukaryota</taxon>
        <taxon>Fungi</taxon>
        <taxon>Dikarya</taxon>
        <taxon>Basidiomycota</taxon>
        <taxon>Agaricomycotina</taxon>
        <taxon>Agaricomycetes</taxon>
        <taxon>Polyporales</taxon>
        <taxon>Laetiporus</taxon>
    </lineage>
</organism>
<dbReference type="InterPro" id="IPR029058">
    <property type="entry name" value="AB_hydrolase_fold"/>
</dbReference>
<feature type="transmembrane region" description="Helical" evidence="1">
    <location>
        <begin position="44"/>
        <end position="61"/>
    </location>
</feature>